<feature type="active site" description="Acyl-thioester intermediate" evidence="8">
    <location>
        <position position="90"/>
    </location>
</feature>
<dbReference type="GO" id="GO:0005739">
    <property type="term" value="C:mitochondrion"/>
    <property type="evidence" value="ECO:0007669"/>
    <property type="project" value="TreeGrafter"/>
</dbReference>
<dbReference type="PROSITE" id="PS00098">
    <property type="entry name" value="THIOLASE_1"/>
    <property type="match status" value="1"/>
</dbReference>
<dbReference type="PIRSF" id="PIRSF000429">
    <property type="entry name" value="Ac-CoA_Ac_transf"/>
    <property type="match status" value="1"/>
</dbReference>
<dbReference type="CDD" id="cd00751">
    <property type="entry name" value="thiolase"/>
    <property type="match status" value="1"/>
</dbReference>
<dbReference type="PROSITE" id="PS00099">
    <property type="entry name" value="THIOLASE_3"/>
    <property type="match status" value="1"/>
</dbReference>
<dbReference type="GeneID" id="28723843"/>
<feature type="domain" description="Thiolase C-terminal" evidence="11">
    <location>
        <begin position="272"/>
        <end position="395"/>
    </location>
</feature>
<protein>
    <recommendedName>
        <fullName evidence="6">Acetyl-CoA acetyltransferase</fullName>
        <ecNumber evidence="2">2.3.1.9</ecNumber>
    </recommendedName>
    <alternativeName>
        <fullName evidence="7">Ergosterol biosynthesis protein 10</fullName>
    </alternativeName>
</protein>
<dbReference type="Gene3D" id="3.40.47.10">
    <property type="match status" value="1"/>
</dbReference>
<keyword evidence="4 9" id="KW-0012">Acyltransferase</keyword>
<evidence type="ECO:0000256" key="6">
    <source>
        <dbReference type="ARBA" id="ARBA00044137"/>
    </source>
</evidence>
<dbReference type="RefSeq" id="XP_017987587.1">
    <property type="nucleotide sequence ID" value="XM_018131835.1"/>
</dbReference>
<dbReference type="STRING" id="45286.A0A0X8HRE7"/>
<evidence type="ECO:0000259" key="11">
    <source>
        <dbReference type="Pfam" id="PF02803"/>
    </source>
</evidence>
<evidence type="ECO:0000256" key="2">
    <source>
        <dbReference type="ARBA" id="ARBA00012705"/>
    </source>
</evidence>
<dbReference type="EC" id="2.3.1.9" evidence="2"/>
<dbReference type="Pfam" id="PF00108">
    <property type="entry name" value="Thiolase_N"/>
    <property type="match status" value="1"/>
</dbReference>
<evidence type="ECO:0000256" key="4">
    <source>
        <dbReference type="ARBA" id="ARBA00023315"/>
    </source>
</evidence>
<dbReference type="AlphaFoldDB" id="A0A0X8HRE7"/>
<dbReference type="Pfam" id="PF02803">
    <property type="entry name" value="Thiolase_C"/>
    <property type="match status" value="1"/>
</dbReference>
<dbReference type="InterPro" id="IPR020616">
    <property type="entry name" value="Thiolase_N"/>
</dbReference>
<evidence type="ECO:0000313" key="12">
    <source>
        <dbReference type="EMBL" id="AMD20591.1"/>
    </source>
</evidence>
<dbReference type="EMBL" id="CP014244">
    <property type="protein sequence ID" value="AMD20591.1"/>
    <property type="molecule type" value="Genomic_DNA"/>
</dbReference>
<comment type="pathway">
    <text evidence="5">Metabolic intermediate biosynthesis; (R)-mevalonate biosynthesis; (R)-mevalonate from acetyl-CoA: step 1/3.</text>
</comment>
<dbReference type="FunFam" id="3.40.47.10:FF:000007">
    <property type="entry name" value="acetyl-CoA acetyltransferase, mitochondrial"/>
    <property type="match status" value="1"/>
</dbReference>
<evidence type="ECO:0000256" key="9">
    <source>
        <dbReference type="RuleBase" id="RU003557"/>
    </source>
</evidence>
<evidence type="ECO:0000256" key="8">
    <source>
        <dbReference type="PIRSR" id="PIRSR000429-1"/>
    </source>
</evidence>
<dbReference type="PROSITE" id="PS00737">
    <property type="entry name" value="THIOLASE_2"/>
    <property type="match status" value="1"/>
</dbReference>
<dbReference type="InterPro" id="IPR020610">
    <property type="entry name" value="Thiolase_AS"/>
</dbReference>
<organism evidence="12 13">
    <name type="scientific">Eremothecium sinecaudum</name>
    <dbReference type="NCBI Taxonomy" id="45286"/>
    <lineage>
        <taxon>Eukaryota</taxon>
        <taxon>Fungi</taxon>
        <taxon>Dikarya</taxon>
        <taxon>Ascomycota</taxon>
        <taxon>Saccharomycotina</taxon>
        <taxon>Saccharomycetes</taxon>
        <taxon>Saccharomycetales</taxon>
        <taxon>Saccharomycetaceae</taxon>
        <taxon>Eremothecium</taxon>
    </lineage>
</organism>
<reference evidence="12 13" key="1">
    <citation type="submission" date="2016-01" db="EMBL/GenBank/DDBJ databases">
        <title>Genome sequence of the yeast Holleya sinecauda.</title>
        <authorList>
            <person name="Dietrich F.S."/>
        </authorList>
    </citation>
    <scope>NUCLEOTIDE SEQUENCE [LARGE SCALE GENOMIC DNA]</scope>
    <source>
        <strain evidence="12 13">ATCC 58844</strain>
    </source>
</reference>
<dbReference type="OrthoDB" id="5404651at2759"/>
<gene>
    <name evidence="12" type="ORF">AW171_hschr42490</name>
</gene>
<dbReference type="PANTHER" id="PTHR18919">
    <property type="entry name" value="ACETYL-COA C-ACYLTRANSFERASE"/>
    <property type="match status" value="1"/>
</dbReference>
<dbReference type="PANTHER" id="PTHR18919:SF165">
    <property type="entry name" value="ACETYL-COA ACETYLTRANSFERASE"/>
    <property type="match status" value="1"/>
</dbReference>
<dbReference type="InterPro" id="IPR020615">
    <property type="entry name" value="Thiolase_acyl_enz_int_AS"/>
</dbReference>
<dbReference type="NCBIfam" id="TIGR01930">
    <property type="entry name" value="AcCoA-C-Actrans"/>
    <property type="match status" value="1"/>
</dbReference>
<name>A0A0X8HRE7_9SACH</name>
<proteinExistence type="inferred from homology"/>
<evidence type="ECO:0000259" key="10">
    <source>
        <dbReference type="Pfam" id="PF00108"/>
    </source>
</evidence>
<keyword evidence="3 9" id="KW-0808">Transferase</keyword>
<comment type="similarity">
    <text evidence="1 9">Belongs to the thiolase-like superfamily. Thiolase family.</text>
</comment>
<accession>A0A0X8HRE7</accession>
<sequence length="405" mass="41925">MSDNVYIVAAARTPMGSFQGSLASLTYVDLGAHAVKAALSQIPQVDASAVEEIVFGNVISANIGQAPARQVALRAGLSDKIVATTVNKVCASGMKAVIIGAQSIKCGTADIVVAGGAESMTNAPYYIPCARAGARYGDAKLIDGVQKDGLTDPFDGELMGVHGEKCASDFSISREEQDNFAIASYQKAQKAQAEGKFSEIAPITVKGVRGKPDVVVSHDEEVGRFNPDKLRAAKTVFKKENGSITAPNSSPLNDGGAAVVLVSESKLKELNLTPLAVIKGWGEAAHKPADFTWAPSLAVPKALKHAGIEDINSVEFFEFNEAFSVVGIANAKILGIDQSKVNVYGGAVALGHPLGCSGARIITTLISVLTQEGGRIGVAAICNGGGGASSIVLERLSESNRASLM</sequence>
<feature type="active site" description="Proton acceptor" evidence="8">
    <location>
        <position position="382"/>
    </location>
</feature>
<dbReference type="GO" id="GO:0006635">
    <property type="term" value="P:fatty acid beta-oxidation"/>
    <property type="evidence" value="ECO:0007669"/>
    <property type="project" value="TreeGrafter"/>
</dbReference>
<feature type="domain" description="Thiolase N-terminal" evidence="10">
    <location>
        <begin position="5"/>
        <end position="265"/>
    </location>
</feature>
<evidence type="ECO:0000256" key="7">
    <source>
        <dbReference type="ARBA" id="ARBA00084041"/>
    </source>
</evidence>
<evidence type="ECO:0000256" key="5">
    <source>
        <dbReference type="ARBA" id="ARBA00037924"/>
    </source>
</evidence>
<dbReference type="SUPFAM" id="SSF53901">
    <property type="entry name" value="Thiolase-like"/>
    <property type="match status" value="2"/>
</dbReference>
<dbReference type="InterPro" id="IPR020617">
    <property type="entry name" value="Thiolase_C"/>
</dbReference>
<evidence type="ECO:0000313" key="13">
    <source>
        <dbReference type="Proteomes" id="UP000243052"/>
    </source>
</evidence>
<keyword evidence="13" id="KW-1185">Reference proteome</keyword>
<evidence type="ECO:0000256" key="3">
    <source>
        <dbReference type="ARBA" id="ARBA00022679"/>
    </source>
</evidence>
<evidence type="ECO:0000256" key="1">
    <source>
        <dbReference type="ARBA" id="ARBA00010982"/>
    </source>
</evidence>
<dbReference type="InterPro" id="IPR002155">
    <property type="entry name" value="Thiolase"/>
</dbReference>
<dbReference type="GO" id="GO:0003985">
    <property type="term" value="F:acetyl-CoA C-acetyltransferase activity"/>
    <property type="evidence" value="ECO:0007669"/>
    <property type="project" value="UniProtKB-EC"/>
</dbReference>
<dbReference type="GO" id="GO:0006696">
    <property type="term" value="P:ergosterol biosynthetic process"/>
    <property type="evidence" value="ECO:0007669"/>
    <property type="project" value="TreeGrafter"/>
</dbReference>
<feature type="active site" description="Proton acceptor" evidence="8">
    <location>
        <position position="352"/>
    </location>
</feature>
<dbReference type="InterPro" id="IPR020613">
    <property type="entry name" value="Thiolase_CS"/>
</dbReference>
<dbReference type="InterPro" id="IPR016039">
    <property type="entry name" value="Thiolase-like"/>
</dbReference>
<dbReference type="Proteomes" id="UP000243052">
    <property type="component" value="Chromosome iv"/>
</dbReference>